<keyword evidence="2" id="KW-0472">Membrane</keyword>
<keyword evidence="2" id="KW-0812">Transmembrane</keyword>
<evidence type="ECO:0000313" key="3">
    <source>
        <dbReference type="Ensembl" id="ENSEEEP00000054429.1"/>
    </source>
</evidence>
<keyword evidence="2" id="KW-1133">Transmembrane helix</keyword>
<feature type="transmembrane region" description="Helical" evidence="2">
    <location>
        <begin position="6"/>
        <end position="26"/>
    </location>
</feature>
<reference evidence="3" key="2">
    <citation type="submission" date="2025-08" db="UniProtKB">
        <authorList>
            <consortium name="Ensembl"/>
        </authorList>
    </citation>
    <scope>IDENTIFICATION</scope>
</reference>
<evidence type="ECO:0000313" key="4">
    <source>
        <dbReference type="Proteomes" id="UP000314983"/>
    </source>
</evidence>
<dbReference type="Ensembl" id="ENSEEET00000056139.1">
    <property type="protein sequence ID" value="ENSEEEP00000054429.1"/>
    <property type="gene ID" value="ENSEEEG00000027437.1"/>
</dbReference>
<reference evidence="3" key="3">
    <citation type="submission" date="2025-09" db="UniProtKB">
        <authorList>
            <consortium name="Ensembl"/>
        </authorList>
    </citation>
    <scope>IDENTIFICATION</scope>
</reference>
<sequence length="69" mass="7851">MFPRRIPLNQIAFATLLGVGGGIYIYKPAFENFRKPTSEPYEQDIRSGTKGQDVDEQGNIAEETSFRRK</sequence>
<dbReference type="Pfam" id="PF23670">
    <property type="entry name" value="PIGBOS1"/>
    <property type="match status" value="1"/>
</dbReference>
<organism evidence="3 4">
    <name type="scientific">Electrophorus electricus</name>
    <name type="common">Electric eel</name>
    <name type="synonym">Gymnotus electricus</name>
    <dbReference type="NCBI Taxonomy" id="8005"/>
    <lineage>
        <taxon>Eukaryota</taxon>
        <taxon>Metazoa</taxon>
        <taxon>Chordata</taxon>
        <taxon>Craniata</taxon>
        <taxon>Vertebrata</taxon>
        <taxon>Euteleostomi</taxon>
        <taxon>Actinopterygii</taxon>
        <taxon>Neopterygii</taxon>
        <taxon>Teleostei</taxon>
        <taxon>Ostariophysi</taxon>
        <taxon>Gymnotiformes</taxon>
        <taxon>Gymnotoidei</taxon>
        <taxon>Gymnotidae</taxon>
        <taxon>Electrophorus</taxon>
    </lineage>
</organism>
<evidence type="ECO:0008006" key="5">
    <source>
        <dbReference type="Google" id="ProtNLM"/>
    </source>
</evidence>
<dbReference type="AlphaFoldDB" id="A0AAY5ED04"/>
<dbReference type="Proteomes" id="UP000314983">
    <property type="component" value="Chromosome 4"/>
</dbReference>
<evidence type="ECO:0000256" key="2">
    <source>
        <dbReference type="SAM" id="Phobius"/>
    </source>
</evidence>
<protein>
    <recommendedName>
        <fullName evidence="5">Protein PIGBOS1</fullName>
    </recommendedName>
</protein>
<reference evidence="3 4" key="1">
    <citation type="submission" date="2020-05" db="EMBL/GenBank/DDBJ databases">
        <title>Electrophorus electricus (electric eel) genome, fEleEle1, primary haplotype.</title>
        <authorList>
            <person name="Myers G."/>
            <person name="Meyer A."/>
            <person name="Fedrigo O."/>
            <person name="Formenti G."/>
            <person name="Rhie A."/>
            <person name="Tracey A."/>
            <person name="Sims Y."/>
            <person name="Jarvis E.D."/>
        </authorList>
    </citation>
    <scope>NUCLEOTIDE SEQUENCE [LARGE SCALE GENOMIC DNA]</scope>
</reference>
<feature type="region of interest" description="Disordered" evidence="1">
    <location>
        <begin position="37"/>
        <end position="69"/>
    </location>
</feature>
<proteinExistence type="predicted"/>
<feature type="compositionally biased region" description="Basic and acidic residues" evidence="1">
    <location>
        <begin position="37"/>
        <end position="47"/>
    </location>
</feature>
<dbReference type="InterPro" id="IPR057394">
    <property type="entry name" value="PIGBOS1"/>
</dbReference>
<keyword evidence="4" id="KW-1185">Reference proteome</keyword>
<accession>A0AAY5ED04</accession>
<name>A0AAY5ED04_ELEEL</name>
<evidence type="ECO:0000256" key="1">
    <source>
        <dbReference type="SAM" id="MobiDB-lite"/>
    </source>
</evidence>
<dbReference type="GeneTree" id="ENSGT00940000178971"/>